<comment type="caution">
    <text evidence="1">The sequence shown here is derived from an EMBL/GenBank/DDBJ whole genome shotgun (WGS) entry which is preliminary data.</text>
</comment>
<dbReference type="OrthoDB" id="2301905at2759"/>
<dbReference type="Proteomes" id="UP000603453">
    <property type="component" value="Unassembled WGS sequence"/>
</dbReference>
<name>A0A8H7UXR7_9FUNG</name>
<sequence>MEENYDYSKHQYCILFSFDYRNFVYKTISIGNQFEPENDPGKVKIKSASLSYRTTDGSIISRGKSDEIPEKPEKDAYDVRNVFNELHKVYLKNSSNFSTIQKEAISVLEQVVEDCKRDLNCSTTDFYYAFTIPDEWDYKTREELIRPLFKKANLIESDDGQVQNIAIRPAMEHIICTLNFESDLLVDLKLVTARYPALKALDNNCVPQTLKHLVELKMPYIWNEYRYDLNIVNLFSCRIFQELLDNQDHKSYNLTEVQVNAIQSMTIGNVIQDVFNHFKTEFEAQIKFSNLTSSVKAKSMIVFCHDISGLNSKSLCALTLFEMWAEEYSKDKANSCRLFKDEETPAFNLLIKQTISHGLSGLVKNQMQEFNVRRGAIILPIETKNEDPGISLKPIYFINIDFLPQQIKVIASYMDSNRQVKQRKYIQCNIKSLDCFISKQGIYQKPVLRITKRLKLLLDDLFGDYLKLCSPEKKQSRSKKGQLKKIKEYFVYSSPNLVEQLAENVKLEEKDKIEDFFALSNESDNSDNNMVTTCDPGYLFFFMITYLYNLNKQLKVEVRDEFGNDWQGKNIWYGVSIDKFCLDALNGSEEKMEELFFASGILCKNDVFRRAKFSTIGEDIIPSIEKSLGDLDLKMKSYFVVVQVYPKHIQLSLHQVVKLASDHEDAATYITRDKIVRIEDVYDSLCKEIRKSIRCICQTGCGTTNDDKGNAYNDFGPSKNLKDMKSRVVKLFDDNKASLNMTSEMSLNNNDKCACNISTLLRIIIEVNLKSVIDDMATIISATVTNKEIFGNYQVDKFFVLGDPFNLSFESSVFTAYTLIMQKAINEGFYLRGVDTQAFVLKESVRKLLKYTERSKPYMYERFVVGTLCQVASETYGLQFSSSQIQRYPYFRTGRRGHIRGVFENDSSYLVFIQKGRPVPTTGLTFCPMVNNVKLESTYKKNREKYTLLDKKSEGSVYTLNNEVGKGSNYRFVVDCKRVHYNYSLKLSVRAFGDEIYFNEGFNIDQKIENYPTYQETEKDYLTLGEPLTLAYL</sequence>
<evidence type="ECO:0000313" key="1">
    <source>
        <dbReference type="EMBL" id="KAG2195968.1"/>
    </source>
</evidence>
<organism evidence="1 2">
    <name type="scientific">Mucor saturninus</name>
    <dbReference type="NCBI Taxonomy" id="64648"/>
    <lineage>
        <taxon>Eukaryota</taxon>
        <taxon>Fungi</taxon>
        <taxon>Fungi incertae sedis</taxon>
        <taxon>Mucoromycota</taxon>
        <taxon>Mucoromycotina</taxon>
        <taxon>Mucoromycetes</taxon>
        <taxon>Mucorales</taxon>
        <taxon>Mucorineae</taxon>
        <taxon>Mucoraceae</taxon>
        <taxon>Mucor</taxon>
    </lineage>
</organism>
<dbReference type="AlphaFoldDB" id="A0A8H7UXR7"/>
<reference evidence="1" key="1">
    <citation type="submission" date="2020-12" db="EMBL/GenBank/DDBJ databases">
        <title>Metabolic potential, ecology and presence of endohyphal bacteria is reflected in genomic diversity of Mucoromycotina.</title>
        <authorList>
            <person name="Muszewska A."/>
            <person name="Okrasinska A."/>
            <person name="Steczkiewicz K."/>
            <person name="Drgas O."/>
            <person name="Orlowska M."/>
            <person name="Perlinska-Lenart U."/>
            <person name="Aleksandrzak-Piekarczyk T."/>
            <person name="Szatraj K."/>
            <person name="Zielenkiewicz U."/>
            <person name="Pilsyk S."/>
            <person name="Malc E."/>
            <person name="Mieczkowski P."/>
            <person name="Kruszewska J.S."/>
            <person name="Biernat P."/>
            <person name="Pawlowska J."/>
        </authorList>
    </citation>
    <scope>NUCLEOTIDE SEQUENCE</scope>
    <source>
        <strain evidence="1">WA0000017839</strain>
    </source>
</reference>
<proteinExistence type="predicted"/>
<accession>A0A8H7UXR7</accession>
<dbReference type="EMBL" id="JAEPRD010000157">
    <property type="protein sequence ID" value="KAG2195968.1"/>
    <property type="molecule type" value="Genomic_DNA"/>
</dbReference>
<gene>
    <name evidence="1" type="ORF">INT47_007104</name>
</gene>
<protein>
    <submittedName>
        <fullName evidence="1">Uncharacterized protein</fullName>
    </submittedName>
</protein>
<keyword evidence="2" id="KW-1185">Reference proteome</keyword>
<evidence type="ECO:0000313" key="2">
    <source>
        <dbReference type="Proteomes" id="UP000603453"/>
    </source>
</evidence>